<evidence type="ECO:0000256" key="4">
    <source>
        <dbReference type="ARBA" id="ARBA00022723"/>
    </source>
</evidence>
<evidence type="ECO:0000313" key="8">
    <source>
        <dbReference type="Proteomes" id="UP000008963"/>
    </source>
</evidence>
<keyword evidence="3" id="KW-0349">Heme</keyword>
<dbReference type="PATRIC" id="fig|862908.3.peg.1269"/>
<evidence type="ECO:0000256" key="2">
    <source>
        <dbReference type="ARBA" id="ARBA00022448"/>
    </source>
</evidence>
<dbReference type="Gene3D" id="1.10.490.10">
    <property type="entry name" value="Globins"/>
    <property type="match status" value="1"/>
</dbReference>
<dbReference type="KEGG" id="bmx:BMS_1333"/>
<dbReference type="InterPro" id="IPR001486">
    <property type="entry name" value="Hemoglobin_trunc"/>
</dbReference>
<comment type="cofactor">
    <cofactor evidence="1">
        <name>heme</name>
        <dbReference type="ChEBI" id="CHEBI:30413"/>
    </cofactor>
</comment>
<evidence type="ECO:0000313" key="7">
    <source>
        <dbReference type="EMBL" id="CBW26203.1"/>
    </source>
</evidence>
<dbReference type="STRING" id="862908.BMS_1333"/>
<dbReference type="GO" id="GO:0046872">
    <property type="term" value="F:metal ion binding"/>
    <property type="evidence" value="ECO:0007669"/>
    <property type="project" value="UniProtKB-KW"/>
</dbReference>
<proteinExistence type="inferred from homology"/>
<protein>
    <submittedName>
        <fullName evidence="7">Globin</fullName>
    </submittedName>
</protein>
<accession>E1WZL7</accession>
<organism evidence="7 8">
    <name type="scientific">Halobacteriovorax marinus (strain ATCC BAA-682 / DSM 15412 / SJ)</name>
    <name type="common">Bacteriovorax marinus</name>
    <dbReference type="NCBI Taxonomy" id="862908"/>
    <lineage>
        <taxon>Bacteria</taxon>
        <taxon>Pseudomonadati</taxon>
        <taxon>Bdellovibrionota</taxon>
        <taxon>Bacteriovoracia</taxon>
        <taxon>Bacteriovoracales</taxon>
        <taxon>Halobacteriovoraceae</taxon>
        <taxon>Halobacteriovorax</taxon>
    </lineage>
</organism>
<keyword evidence="4" id="KW-0479">Metal-binding</keyword>
<dbReference type="HOGENOM" id="CLU_103526_3_0_7"/>
<keyword evidence="8" id="KW-1185">Reference proteome</keyword>
<comment type="similarity">
    <text evidence="6">Belongs to the truncated hemoglobin family. Group II subfamily.</text>
</comment>
<name>E1WZL7_HALMS</name>
<dbReference type="SUPFAM" id="SSF46458">
    <property type="entry name" value="Globin-like"/>
    <property type="match status" value="1"/>
</dbReference>
<dbReference type="Pfam" id="PF01152">
    <property type="entry name" value="Bac_globin"/>
    <property type="match status" value="1"/>
</dbReference>
<dbReference type="InterPro" id="IPR012292">
    <property type="entry name" value="Globin/Proto"/>
</dbReference>
<keyword evidence="5" id="KW-0408">Iron</keyword>
<dbReference type="InterPro" id="IPR019795">
    <property type="entry name" value="Globin_bac-like_CS"/>
</dbReference>
<dbReference type="GO" id="GO:0020037">
    <property type="term" value="F:heme binding"/>
    <property type="evidence" value="ECO:0007669"/>
    <property type="project" value="InterPro"/>
</dbReference>
<reference evidence="8" key="1">
    <citation type="journal article" date="2013" name="ISME J.">
        <title>A small predatory core genome in the divergent marine Bacteriovorax marinus SJ and the terrestrial Bdellovibrio bacteriovorus.</title>
        <authorList>
            <person name="Crossman L.C."/>
            <person name="Chen H."/>
            <person name="Cerdeno-Tarraga A.M."/>
            <person name="Brooks K."/>
            <person name="Quail M.A."/>
            <person name="Pineiro S.A."/>
            <person name="Hobley L."/>
            <person name="Sockett R.E."/>
            <person name="Bentley S.D."/>
            <person name="Parkhill J."/>
            <person name="Williams H.N."/>
            <person name="Stine O.C."/>
        </authorList>
    </citation>
    <scope>NUCLEOTIDE SEQUENCE [LARGE SCALE GENOMIC DNA]</scope>
    <source>
        <strain evidence="8">ATCC BAA-682 / DSM 15412 / SJ</strain>
    </source>
</reference>
<dbReference type="GO" id="GO:0005344">
    <property type="term" value="F:oxygen carrier activity"/>
    <property type="evidence" value="ECO:0007669"/>
    <property type="project" value="InterPro"/>
</dbReference>
<dbReference type="GO" id="GO:0019825">
    <property type="term" value="F:oxygen binding"/>
    <property type="evidence" value="ECO:0007669"/>
    <property type="project" value="InterPro"/>
</dbReference>
<dbReference type="OrthoDB" id="5294270at2"/>
<dbReference type="PANTHER" id="PTHR47366:SF1">
    <property type="entry name" value="TWO-ON-TWO HEMOGLOBIN-3"/>
    <property type="match status" value="1"/>
</dbReference>
<evidence type="ECO:0000256" key="6">
    <source>
        <dbReference type="ARBA" id="ARBA00034496"/>
    </source>
</evidence>
<dbReference type="InterPro" id="IPR044203">
    <property type="entry name" value="GlbO/GLB3-like"/>
</dbReference>
<gene>
    <name evidence="7" type="ordered locus">BMS_1333</name>
</gene>
<keyword evidence="2" id="KW-0813">Transport</keyword>
<dbReference type="InterPro" id="IPR009050">
    <property type="entry name" value="Globin-like_sf"/>
</dbReference>
<dbReference type="AlphaFoldDB" id="E1WZL7"/>
<dbReference type="EMBL" id="FQ312005">
    <property type="protein sequence ID" value="CBW26203.1"/>
    <property type="molecule type" value="Genomic_DNA"/>
</dbReference>
<dbReference type="PANTHER" id="PTHR47366">
    <property type="entry name" value="TWO-ON-TWO HEMOGLOBIN-3"/>
    <property type="match status" value="1"/>
</dbReference>
<dbReference type="CDD" id="cd14773">
    <property type="entry name" value="TrHb2_PhHbO-like_O"/>
    <property type="match status" value="1"/>
</dbReference>
<evidence type="ECO:0000256" key="5">
    <source>
        <dbReference type="ARBA" id="ARBA00023004"/>
    </source>
</evidence>
<sequence length="143" mass="17170">MFKKVFQSIFPKKLKEEDITPYLLIGESKGINKLVDRFYFYMDTLCEAQRCRELHPESLEPAKKKLKMFLSGWFGGPSLYIEKYGHPRMRARHLPFKISSVERDEWLLCMRKAMDDLKLNKEFDGYLWKSFESFAEHMRNQES</sequence>
<dbReference type="RefSeq" id="WP_014243987.1">
    <property type="nucleotide sequence ID" value="NC_016620.1"/>
</dbReference>
<dbReference type="Proteomes" id="UP000008963">
    <property type="component" value="Chromosome"/>
</dbReference>
<dbReference type="eggNOG" id="COG2346">
    <property type="taxonomic scope" value="Bacteria"/>
</dbReference>
<dbReference type="PROSITE" id="PS01213">
    <property type="entry name" value="GLOBIN_FAM_2"/>
    <property type="match status" value="1"/>
</dbReference>
<evidence type="ECO:0000256" key="1">
    <source>
        <dbReference type="ARBA" id="ARBA00001971"/>
    </source>
</evidence>
<evidence type="ECO:0000256" key="3">
    <source>
        <dbReference type="ARBA" id="ARBA00022617"/>
    </source>
</evidence>